<sequence length="300" mass="33939">MPTPFFSVIIPTYNRAGFIADTLRSVLAQTFTAFEIIVVDDGSKDNTANVVRQLPDPRLHYYAKANGERGLARNYGLARAQGEYALFLDSDDLLHPTHLATLHEAIQAQNQPNFIATKFDFNRNGQRSASDLAPLPAGRYGLDFFLSGNALACNICVRRQNPELKRFEEDRTFAAVEDWMFMLENTQHDSVYLVDAVTLTMNDHDGRSMRADNQGLIRRWLKLTDWVNTHVRLTTAQNRQLQGHIYYLCAIHAYADSNRTQAIGFLRRAWPRLPLRKALPLAGRILAGPQLIGRLKGLRG</sequence>
<dbReference type="InterPro" id="IPR050834">
    <property type="entry name" value="Glycosyltransf_2"/>
</dbReference>
<comment type="caution">
    <text evidence="2">The sequence shown here is derived from an EMBL/GenBank/DDBJ whole genome shotgun (WGS) entry which is preliminary data.</text>
</comment>
<dbReference type="EMBL" id="JAFLQZ010000003">
    <property type="protein sequence ID" value="MBO0357364.1"/>
    <property type="molecule type" value="Genomic_DNA"/>
</dbReference>
<organism evidence="2 3">
    <name type="scientific">Hymenobacter telluris</name>
    <dbReference type="NCBI Taxonomy" id="2816474"/>
    <lineage>
        <taxon>Bacteria</taxon>
        <taxon>Pseudomonadati</taxon>
        <taxon>Bacteroidota</taxon>
        <taxon>Cytophagia</taxon>
        <taxon>Cytophagales</taxon>
        <taxon>Hymenobacteraceae</taxon>
        <taxon>Hymenobacter</taxon>
    </lineage>
</organism>
<dbReference type="Proteomes" id="UP000664144">
    <property type="component" value="Unassembled WGS sequence"/>
</dbReference>
<dbReference type="SUPFAM" id="SSF53448">
    <property type="entry name" value="Nucleotide-diphospho-sugar transferases"/>
    <property type="match status" value="1"/>
</dbReference>
<name>A0A939EUH4_9BACT</name>
<dbReference type="Gene3D" id="3.90.550.10">
    <property type="entry name" value="Spore Coat Polysaccharide Biosynthesis Protein SpsA, Chain A"/>
    <property type="match status" value="1"/>
</dbReference>
<proteinExistence type="predicted"/>
<dbReference type="InterPro" id="IPR029044">
    <property type="entry name" value="Nucleotide-diphossugar_trans"/>
</dbReference>
<protein>
    <submittedName>
        <fullName evidence="2">Glycosyltransferase family 2 protein</fullName>
    </submittedName>
</protein>
<evidence type="ECO:0000259" key="1">
    <source>
        <dbReference type="Pfam" id="PF00535"/>
    </source>
</evidence>
<dbReference type="InterPro" id="IPR001173">
    <property type="entry name" value="Glyco_trans_2-like"/>
</dbReference>
<dbReference type="PANTHER" id="PTHR43685:SF2">
    <property type="entry name" value="GLYCOSYLTRANSFERASE 2-LIKE DOMAIN-CONTAINING PROTEIN"/>
    <property type="match status" value="1"/>
</dbReference>
<dbReference type="CDD" id="cd00761">
    <property type="entry name" value="Glyco_tranf_GTA_type"/>
    <property type="match status" value="1"/>
</dbReference>
<reference evidence="2" key="1">
    <citation type="submission" date="2021-03" db="EMBL/GenBank/DDBJ databases">
        <authorList>
            <person name="Kim M.K."/>
        </authorList>
    </citation>
    <scope>NUCLEOTIDE SEQUENCE</scope>
    <source>
        <strain evidence="2">BT186</strain>
    </source>
</reference>
<dbReference type="AlphaFoldDB" id="A0A939EUH4"/>
<dbReference type="PANTHER" id="PTHR43685">
    <property type="entry name" value="GLYCOSYLTRANSFERASE"/>
    <property type="match status" value="1"/>
</dbReference>
<dbReference type="RefSeq" id="WP_206982207.1">
    <property type="nucleotide sequence ID" value="NZ_JAFLQZ010000003.1"/>
</dbReference>
<evidence type="ECO:0000313" key="3">
    <source>
        <dbReference type="Proteomes" id="UP000664144"/>
    </source>
</evidence>
<accession>A0A939EUH4</accession>
<evidence type="ECO:0000313" key="2">
    <source>
        <dbReference type="EMBL" id="MBO0357364.1"/>
    </source>
</evidence>
<keyword evidence="3" id="KW-1185">Reference proteome</keyword>
<gene>
    <name evidence="2" type="ORF">J0X19_05360</name>
</gene>
<dbReference type="Pfam" id="PF00535">
    <property type="entry name" value="Glycos_transf_2"/>
    <property type="match status" value="1"/>
</dbReference>
<feature type="domain" description="Glycosyltransferase 2-like" evidence="1">
    <location>
        <begin position="7"/>
        <end position="119"/>
    </location>
</feature>